<keyword evidence="3" id="KW-0496">Mitochondrion</keyword>
<dbReference type="OrthoDB" id="20681at2759"/>
<dbReference type="Gene3D" id="3.40.1230.10">
    <property type="entry name" value="MTH938-like"/>
    <property type="match status" value="1"/>
</dbReference>
<reference evidence="5 6" key="1">
    <citation type="journal article" date="2018" name="Evol. Lett.">
        <title>Horizontal gene cluster transfer increased hallucinogenic mushroom diversity.</title>
        <authorList>
            <person name="Reynolds H.T."/>
            <person name="Vijayakumar V."/>
            <person name="Gluck-Thaler E."/>
            <person name="Korotkin H.B."/>
            <person name="Matheny P.B."/>
            <person name="Slot J.C."/>
        </authorList>
    </citation>
    <scope>NUCLEOTIDE SEQUENCE [LARGE SCALE GENOMIC DNA]</scope>
    <source>
        <strain evidence="5 6">2631</strain>
    </source>
</reference>
<proteinExistence type="inferred from homology"/>
<evidence type="ECO:0000256" key="3">
    <source>
        <dbReference type="ARBA" id="ARBA00023128"/>
    </source>
</evidence>
<dbReference type="Proteomes" id="UP000283269">
    <property type="component" value="Unassembled WGS sequence"/>
</dbReference>
<dbReference type="STRING" id="93625.A0A409XVJ4"/>
<evidence type="ECO:0000313" key="5">
    <source>
        <dbReference type="EMBL" id="PPQ94805.1"/>
    </source>
</evidence>
<organism evidence="5 6">
    <name type="scientific">Psilocybe cyanescens</name>
    <dbReference type="NCBI Taxonomy" id="93625"/>
    <lineage>
        <taxon>Eukaryota</taxon>
        <taxon>Fungi</taxon>
        <taxon>Dikarya</taxon>
        <taxon>Basidiomycota</taxon>
        <taxon>Agaricomycotina</taxon>
        <taxon>Agaricomycetes</taxon>
        <taxon>Agaricomycetidae</taxon>
        <taxon>Agaricales</taxon>
        <taxon>Agaricineae</taxon>
        <taxon>Strophariaceae</taxon>
        <taxon>Psilocybe</taxon>
    </lineage>
</organism>
<protein>
    <recommendedName>
        <fullName evidence="2">NADH dehydrogenase [ubiquinone] 1 alpha subcomplex assembly factor 3</fullName>
    </recommendedName>
</protein>
<evidence type="ECO:0000256" key="2">
    <source>
        <dbReference type="ARBA" id="ARBA00021776"/>
    </source>
</evidence>
<keyword evidence="6" id="KW-1185">Reference proteome</keyword>
<evidence type="ECO:0000313" key="6">
    <source>
        <dbReference type="Proteomes" id="UP000283269"/>
    </source>
</evidence>
<gene>
    <name evidence="5" type="ORF">CVT25_007442</name>
</gene>
<accession>A0A409XVJ4</accession>
<dbReference type="Pfam" id="PF04430">
    <property type="entry name" value="DUF498"/>
    <property type="match status" value="1"/>
</dbReference>
<sequence length="215" mass="23455">MVSRQVLRSLGHSHALHRTAYSSVLSTSRLVGPKCTSTTTTRLCQAFRAQGLHTTSAVRDSSFTNLLADDGNPPPVQVSSISDAGIQLADGLILPGACMFLEGKVFLWDVPKTDLKSRITEERWKGWSGDLFQILEVVTPKPEMLLLGTGKTLVPPPAFLRTYLSGLGIQLEIMDTRNACSTYNLLSEEGRRVAAALLPFSPYSWPKTTPPSPRS</sequence>
<dbReference type="PANTHER" id="PTHR21192:SF2">
    <property type="entry name" value="NADH DEHYDROGENASE [UBIQUINONE] 1 ALPHA SUBCOMPLEX ASSEMBLY FACTOR 3"/>
    <property type="match status" value="1"/>
</dbReference>
<evidence type="ECO:0000256" key="4">
    <source>
        <dbReference type="ARBA" id="ARBA00049984"/>
    </source>
</evidence>
<dbReference type="AlphaFoldDB" id="A0A409XVJ4"/>
<comment type="caution">
    <text evidence="5">The sequence shown here is derived from an EMBL/GenBank/DDBJ whole genome shotgun (WGS) entry which is preliminary data.</text>
</comment>
<dbReference type="PANTHER" id="PTHR21192">
    <property type="entry name" value="NUCLEAR PROTEIN E3-3"/>
    <property type="match status" value="1"/>
</dbReference>
<dbReference type="InParanoid" id="A0A409XVJ4"/>
<dbReference type="GO" id="GO:0005743">
    <property type="term" value="C:mitochondrial inner membrane"/>
    <property type="evidence" value="ECO:0007669"/>
    <property type="project" value="TreeGrafter"/>
</dbReference>
<dbReference type="SUPFAM" id="SSF64076">
    <property type="entry name" value="MTH938-like"/>
    <property type="match status" value="1"/>
</dbReference>
<dbReference type="CDD" id="cd05125">
    <property type="entry name" value="Mth938_2P1-like"/>
    <property type="match status" value="1"/>
</dbReference>
<comment type="similarity">
    <text evidence="4">Belongs to the NDUFAF3 family.</text>
</comment>
<dbReference type="GO" id="GO:0032981">
    <property type="term" value="P:mitochondrial respiratory chain complex I assembly"/>
    <property type="evidence" value="ECO:0007669"/>
    <property type="project" value="InterPro"/>
</dbReference>
<dbReference type="EMBL" id="NHYD01000229">
    <property type="protein sequence ID" value="PPQ94805.1"/>
    <property type="molecule type" value="Genomic_DNA"/>
</dbReference>
<dbReference type="InterPro" id="IPR036748">
    <property type="entry name" value="MTH938-like_sf"/>
</dbReference>
<dbReference type="InterPro" id="IPR007523">
    <property type="entry name" value="NDUFAF3/AAMDC"/>
</dbReference>
<evidence type="ECO:0000256" key="1">
    <source>
        <dbReference type="ARBA" id="ARBA00004173"/>
    </source>
</evidence>
<comment type="subcellular location">
    <subcellularLocation>
        <location evidence="1">Mitochondrion</location>
    </subcellularLocation>
</comment>
<dbReference type="InterPro" id="IPR034095">
    <property type="entry name" value="NDUF3"/>
</dbReference>
<name>A0A409XVJ4_PSICY</name>